<name>A0AAJ4MXH9_9BURK</name>
<gene>
    <name evidence="1" type="ORF">J3P46_13310</name>
</gene>
<dbReference type="AlphaFoldDB" id="A0AAJ4MXH9"/>
<dbReference type="InterPro" id="IPR023296">
    <property type="entry name" value="Glyco_hydro_beta-prop_sf"/>
</dbReference>
<dbReference type="PANTHER" id="PTHR35279">
    <property type="match status" value="1"/>
</dbReference>
<protein>
    <recommendedName>
        <fullName evidence="3">Beta-xylosidase</fullName>
    </recommendedName>
</protein>
<organism evidence="1 2">
    <name type="scientific">Janthinobacterium lividum</name>
    <dbReference type="NCBI Taxonomy" id="29581"/>
    <lineage>
        <taxon>Bacteria</taxon>
        <taxon>Pseudomonadati</taxon>
        <taxon>Pseudomonadota</taxon>
        <taxon>Betaproteobacteria</taxon>
        <taxon>Burkholderiales</taxon>
        <taxon>Oxalobacteraceae</taxon>
        <taxon>Janthinobacterium</taxon>
    </lineage>
</organism>
<reference evidence="1 2" key="1">
    <citation type="submission" date="2021-03" db="EMBL/GenBank/DDBJ databases">
        <title>Draft genome sequence of Janthinobacterium sp. strain PLB02 isolated from infected primmorphs (Lubomirskia baicalensis).</title>
        <authorList>
            <person name="Chernogor L.I."/>
            <person name="Belikov S.I."/>
            <person name="Petrushin I.S."/>
        </authorList>
    </citation>
    <scope>NUCLEOTIDE SEQUENCE [LARGE SCALE GENOMIC DNA]</scope>
    <source>
        <strain evidence="1 2">PLB02</strain>
    </source>
</reference>
<dbReference type="RefSeq" id="WP_092610863.1">
    <property type="nucleotide sequence ID" value="NZ_CP071520.1"/>
</dbReference>
<dbReference type="EMBL" id="CP071520">
    <property type="protein sequence ID" value="QSX98783.1"/>
    <property type="molecule type" value="Genomic_DNA"/>
</dbReference>
<evidence type="ECO:0000313" key="2">
    <source>
        <dbReference type="Proteomes" id="UP000662821"/>
    </source>
</evidence>
<proteinExistence type="predicted"/>
<evidence type="ECO:0000313" key="1">
    <source>
        <dbReference type="EMBL" id="QSX98783.1"/>
    </source>
</evidence>
<dbReference type="PANTHER" id="PTHR35279:SF1">
    <property type="entry name" value="ARABINANASE_LEVANSUCRASE_INVERTASE"/>
    <property type="match status" value="1"/>
</dbReference>
<evidence type="ECO:0008006" key="3">
    <source>
        <dbReference type="Google" id="ProtNLM"/>
    </source>
</evidence>
<dbReference type="Gene3D" id="2.115.10.20">
    <property type="entry name" value="Glycosyl hydrolase domain, family 43"/>
    <property type="match status" value="2"/>
</dbReference>
<sequence length="323" mass="36116">MSKTLQWKKLGHIFDPAEHVLPNGCQHFAQSPQALVFDDFVRIYFSTRAVDPVNGKYLSHIAFVDMQKDLRTVIGVAQQPVIALGALGCFDEHGIFPMSVMRHGDAVYGYTCGWNRRVSVSVDTAIGLAISHDDGLTFERIGPGPVLGPSLHEPCLVGDGFVKRIGDVFHMWYIFGTGWRRYSADSAPDRTYKIGHAVSSDGINWTKEEARQIISDRLGADESQALPTVVTIDGRHHMFFCYRQSSDFRVNSGRGYRIGHAWSDDLVNWTRDDEQPALHGTDGAWDSDMQCYPHVFECDGAVYLLYNGNQFGRHGFGLAVLEQ</sequence>
<dbReference type="Proteomes" id="UP000662821">
    <property type="component" value="Chromosome"/>
</dbReference>
<accession>A0AAJ4MXH9</accession>
<dbReference type="SUPFAM" id="SSF75005">
    <property type="entry name" value="Arabinanase/levansucrase/invertase"/>
    <property type="match status" value="1"/>
</dbReference>